<organism evidence="2 3">
    <name type="scientific">Rossellomorea vietnamensis</name>
    <dbReference type="NCBI Taxonomy" id="218284"/>
    <lineage>
        <taxon>Bacteria</taxon>
        <taxon>Bacillati</taxon>
        <taxon>Bacillota</taxon>
        <taxon>Bacilli</taxon>
        <taxon>Bacillales</taxon>
        <taxon>Bacillaceae</taxon>
        <taxon>Rossellomorea</taxon>
    </lineage>
</organism>
<dbReference type="Proteomes" id="UP000325182">
    <property type="component" value="Unassembled WGS sequence"/>
</dbReference>
<reference evidence="2 3" key="1">
    <citation type="submission" date="2019-08" db="EMBL/GenBank/DDBJ databases">
        <title>Bacillus genomes from the desert of Cuatro Cienegas, Coahuila.</title>
        <authorList>
            <person name="Olmedo-Alvarez G."/>
        </authorList>
    </citation>
    <scope>NUCLEOTIDE SEQUENCE [LARGE SCALE GENOMIC DNA]</scope>
    <source>
        <strain evidence="2 3">CH128b_4D</strain>
    </source>
</reference>
<sequence>MKKFWTIIITNAICMLLASCSNSEGQTEENVQAEKNYSAVQSLTTSKTSYGTRVDITVGGSDLSCSSSESL</sequence>
<name>A0A5D4MIJ2_9BACI</name>
<keyword evidence="1" id="KW-0732">Signal</keyword>
<evidence type="ECO:0000313" key="3">
    <source>
        <dbReference type="Proteomes" id="UP000325182"/>
    </source>
</evidence>
<dbReference type="EMBL" id="VTEG01000001">
    <property type="protein sequence ID" value="TYS01154.1"/>
    <property type="molecule type" value="Genomic_DNA"/>
</dbReference>
<dbReference type="RefSeq" id="WP_148952531.1">
    <property type="nucleotide sequence ID" value="NZ_VTEG01000001.1"/>
</dbReference>
<comment type="caution">
    <text evidence="2">The sequence shown here is derived from an EMBL/GenBank/DDBJ whole genome shotgun (WGS) entry which is preliminary data.</text>
</comment>
<evidence type="ECO:0000313" key="2">
    <source>
        <dbReference type="EMBL" id="TYS01154.1"/>
    </source>
</evidence>
<evidence type="ECO:0000256" key="1">
    <source>
        <dbReference type="SAM" id="SignalP"/>
    </source>
</evidence>
<proteinExistence type="predicted"/>
<gene>
    <name evidence="2" type="ORF">FZC84_00340</name>
</gene>
<accession>A0A5D4MIJ2</accession>
<dbReference type="PROSITE" id="PS51257">
    <property type="entry name" value="PROKAR_LIPOPROTEIN"/>
    <property type="match status" value="1"/>
</dbReference>
<dbReference type="AlphaFoldDB" id="A0A5D4MIJ2"/>
<feature type="signal peptide" evidence="1">
    <location>
        <begin position="1"/>
        <end position="23"/>
    </location>
</feature>
<protein>
    <submittedName>
        <fullName evidence="2">Uncharacterized protein</fullName>
    </submittedName>
</protein>
<feature type="chain" id="PRO_5039192481" evidence="1">
    <location>
        <begin position="24"/>
        <end position="71"/>
    </location>
</feature>